<feature type="region of interest" description="Disordered" evidence="1">
    <location>
        <begin position="1"/>
        <end position="25"/>
    </location>
</feature>
<evidence type="ECO:0000313" key="2">
    <source>
        <dbReference type="EMBL" id="VBB44182.1"/>
    </source>
</evidence>
<dbReference type="EMBL" id="UPXX01000027">
    <property type="protein sequence ID" value="VBB44182.1"/>
    <property type="molecule type" value="Genomic_DNA"/>
</dbReference>
<reference evidence="2" key="1">
    <citation type="submission" date="2018-07" db="EMBL/GenBank/DDBJ databases">
        <authorList>
            <consortium name="Genoscope - CEA"/>
            <person name="William W."/>
        </authorList>
    </citation>
    <scope>NUCLEOTIDE SEQUENCE</scope>
    <source>
        <strain evidence="2">IK1</strain>
    </source>
</reference>
<name>A0A653A963_UNCDX</name>
<proteinExistence type="predicted"/>
<gene>
    <name evidence="2" type="ORF">TRIP_B330354</name>
</gene>
<accession>A0A653A963</accession>
<dbReference type="AlphaFoldDB" id="A0A653A963"/>
<evidence type="ECO:0000256" key="1">
    <source>
        <dbReference type="SAM" id="MobiDB-lite"/>
    </source>
</evidence>
<protein>
    <submittedName>
        <fullName evidence="2">Uncharacterized protein</fullName>
    </submittedName>
</protein>
<organism evidence="2">
    <name type="scientific">Uncultured Desulfatiglans sp</name>
    <dbReference type="NCBI Taxonomy" id="1748965"/>
    <lineage>
        <taxon>Bacteria</taxon>
        <taxon>Pseudomonadati</taxon>
        <taxon>Thermodesulfobacteriota</taxon>
        <taxon>Desulfobacteria</taxon>
        <taxon>Desulfatiglandales</taxon>
        <taxon>Desulfatiglandaceae</taxon>
        <taxon>Desulfatiglans</taxon>
        <taxon>environmental samples</taxon>
    </lineage>
</organism>
<sequence length="103" mass="11943">MEKQLRLVRSARTEQGAAHRELSPEERQRHFRNVMGSLIQGAQDSWGDIWQEFQGNVVENVVVHPSAREGFTPACGWPEFLEKMWILKHHLDHAKRLTEKGSL</sequence>